<dbReference type="NCBIfam" id="TIGR01108">
    <property type="entry name" value="oadA"/>
    <property type="match status" value="1"/>
</dbReference>
<dbReference type="Pfam" id="PF00364">
    <property type="entry name" value="Biotin_lipoyl"/>
    <property type="match status" value="1"/>
</dbReference>
<dbReference type="InterPro" id="IPR055268">
    <property type="entry name" value="PCB-like"/>
</dbReference>
<dbReference type="SUPFAM" id="SSF51569">
    <property type="entry name" value="Aldolase"/>
    <property type="match status" value="1"/>
</dbReference>
<dbReference type="InterPro" id="IPR000891">
    <property type="entry name" value="PYR_CT"/>
</dbReference>
<dbReference type="InterPro" id="IPR001882">
    <property type="entry name" value="Biotin_BS"/>
</dbReference>
<dbReference type="Gene3D" id="2.40.50.100">
    <property type="match status" value="1"/>
</dbReference>
<dbReference type="PROSITE" id="PS50968">
    <property type="entry name" value="BIOTINYL_LIPOYL"/>
    <property type="match status" value="1"/>
</dbReference>
<reference evidence="6" key="1">
    <citation type="submission" date="2016-09" db="EMBL/GenBank/DDBJ databases">
        <title>Acidihalobacter prosperus F5.</title>
        <authorList>
            <person name="Khaleque H.N."/>
            <person name="Ramsay J.P."/>
            <person name="Kaksonen A.H."/>
            <person name="Boxall N.J."/>
            <person name="Watkin E.L.J."/>
        </authorList>
    </citation>
    <scope>NUCLEOTIDE SEQUENCE [LARGE SCALE GENOMIC DNA]</scope>
    <source>
        <strain evidence="6">F5</strain>
    </source>
</reference>
<dbReference type="GO" id="GO:0004736">
    <property type="term" value="F:pyruvate carboxylase activity"/>
    <property type="evidence" value="ECO:0007669"/>
    <property type="project" value="TreeGrafter"/>
</dbReference>
<dbReference type="InterPro" id="IPR011053">
    <property type="entry name" value="Single_hybrid_motif"/>
</dbReference>
<dbReference type="GO" id="GO:0006094">
    <property type="term" value="P:gluconeogenesis"/>
    <property type="evidence" value="ECO:0007669"/>
    <property type="project" value="TreeGrafter"/>
</dbReference>
<keyword evidence="1" id="KW-0092">Biotin</keyword>
<dbReference type="Proteomes" id="UP000095401">
    <property type="component" value="Chromosome"/>
</dbReference>
<dbReference type="Pfam" id="PF00682">
    <property type="entry name" value="HMGL-like"/>
    <property type="match status" value="1"/>
</dbReference>
<dbReference type="PANTHER" id="PTHR43778:SF2">
    <property type="entry name" value="PYRUVATE CARBOXYLASE, MITOCHONDRIAL"/>
    <property type="match status" value="1"/>
</dbReference>
<dbReference type="Gene3D" id="3.20.20.70">
    <property type="entry name" value="Aldolase class I"/>
    <property type="match status" value="1"/>
</dbReference>
<dbReference type="GO" id="GO:0008948">
    <property type="term" value="F:oxaloacetate decarboxylase activity"/>
    <property type="evidence" value="ECO:0007669"/>
    <property type="project" value="InterPro"/>
</dbReference>
<dbReference type="Pfam" id="PF02436">
    <property type="entry name" value="PYC_OADA"/>
    <property type="match status" value="1"/>
</dbReference>
<keyword evidence="6" id="KW-1185">Reference proteome</keyword>
<dbReference type="PROSITE" id="PS50991">
    <property type="entry name" value="PYR_CT"/>
    <property type="match status" value="1"/>
</dbReference>
<dbReference type="GO" id="GO:0005737">
    <property type="term" value="C:cytoplasm"/>
    <property type="evidence" value="ECO:0007669"/>
    <property type="project" value="TreeGrafter"/>
</dbReference>
<feature type="domain" description="Lipoyl-binding" evidence="3">
    <location>
        <begin position="541"/>
        <end position="610"/>
    </location>
</feature>
<dbReference type="RefSeq" id="WP_070078370.1">
    <property type="nucleotide sequence ID" value="NZ_CP017415.1"/>
</dbReference>
<dbReference type="InterPro" id="IPR013785">
    <property type="entry name" value="Aldolase_TIM"/>
</dbReference>
<evidence type="ECO:0000313" key="5">
    <source>
        <dbReference type="EMBL" id="AOU97994.1"/>
    </source>
</evidence>
<dbReference type="KEGG" id="aprs:BI364_08465"/>
<dbReference type="PROSITE" id="PS00188">
    <property type="entry name" value="BIOTIN"/>
    <property type="match status" value="1"/>
</dbReference>
<dbReference type="GO" id="GO:0006814">
    <property type="term" value="P:sodium ion transport"/>
    <property type="evidence" value="ECO:0007669"/>
    <property type="project" value="InterPro"/>
</dbReference>
<evidence type="ECO:0000256" key="2">
    <source>
        <dbReference type="SAM" id="MobiDB-lite"/>
    </source>
</evidence>
<dbReference type="NCBIfam" id="NF006761">
    <property type="entry name" value="PRK09282.1"/>
    <property type="match status" value="1"/>
</dbReference>
<feature type="domain" description="Pyruvate carboxyltransferase" evidence="4">
    <location>
        <begin position="4"/>
        <end position="264"/>
    </location>
</feature>
<feature type="region of interest" description="Disordered" evidence="2">
    <location>
        <begin position="518"/>
        <end position="545"/>
    </location>
</feature>
<dbReference type="InterPro" id="IPR000089">
    <property type="entry name" value="Biotin_lipoyl"/>
</dbReference>
<dbReference type="InterPro" id="IPR005776">
    <property type="entry name" value="OadA"/>
</dbReference>
<dbReference type="InterPro" id="IPR003379">
    <property type="entry name" value="Carboxylase_cons_dom"/>
</dbReference>
<dbReference type="PANTHER" id="PTHR43778">
    <property type="entry name" value="PYRUVATE CARBOXYLASE"/>
    <property type="match status" value="1"/>
</dbReference>
<protein>
    <submittedName>
        <fullName evidence="5">Oxaloacetate decarboxylase subunit alpha</fullName>
    </submittedName>
</protein>
<dbReference type="SUPFAM" id="SSF89000">
    <property type="entry name" value="post-HMGL domain-like"/>
    <property type="match status" value="1"/>
</dbReference>
<name>A0A1D8INJ6_9GAMM</name>
<evidence type="ECO:0000313" key="6">
    <source>
        <dbReference type="Proteomes" id="UP000095401"/>
    </source>
</evidence>
<evidence type="ECO:0000259" key="3">
    <source>
        <dbReference type="PROSITE" id="PS50968"/>
    </source>
</evidence>
<accession>A0A1D8INJ6</accession>
<dbReference type="CDD" id="cd07937">
    <property type="entry name" value="DRE_TIM_PC_TC_5S"/>
    <property type="match status" value="1"/>
</dbReference>
<dbReference type="FunFam" id="2.40.50.100:FF:000003">
    <property type="entry name" value="Acetyl-CoA carboxylase biotin carboxyl carrier protein"/>
    <property type="match status" value="1"/>
</dbReference>
<evidence type="ECO:0000256" key="1">
    <source>
        <dbReference type="ARBA" id="ARBA00023267"/>
    </source>
</evidence>
<proteinExistence type="predicted"/>
<dbReference type="SUPFAM" id="SSF51230">
    <property type="entry name" value="Single hybrid motif"/>
    <property type="match status" value="1"/>
</dbReference>
<dbReference type="AlphaFoldDB" id="A0A1D8INJ6"/>
<dbReference type="CDD" id="cd06850">
    <property type="entry name" value="biotinyl_domain"/>
    <property type="match status" value="1"/>
</dbReference>
<sequence>MTQVHITDTILRDAHQSLIATRLRTEDMLPACERLDRAGYWSLEVWGGATFDACLRFLKEDPWERLRKLREALPKTRLQMLLRGQNLLGYRHYSDDVVRAFVASAAGNGIDVFRIFDALNDLRNLKTAIEAVKHANKHAQGAISYTQSPVHTIEQFVRQAKQLRKMGCDSLVVKDMAGLLTPYNTAELFAALTNAVDCPIHLHTHATSGQSEMCHLMAIENGCRHIDTAISAFAGGTSHAPTEAMVAALANTPYDTGLDLGLIQEIGFYFREVRKKYHQYESEFTGVDTRVLSSQLPGGMISNLVNQLREQGAIDRFSAVLAEIPRVREDLGYPPLVTPSSQIVGTQAVLNVITGERYKTITNEVKMYFQGRYGRAPGRVNPVVRRQAIGNQETITQRPADLLPPEMDRLRQEAGEFSRSEEDVLTVAMFPEIGAEFLRQRAESTLQPEVLQPLVPAQAEATPRTAPLEFNATLHGETYHIKVTGSGHRRDAIRPFYVTVDGIPEEIMLEVLDEVALDSENGESTHRSTAGGSKRPRATRPGQISTTMPGTVIEVLVEAGQNVKAGDPLLIIEAMKMETEIQAAIGGTVQAVYVAKGESVNPDETLIEIAP</sequence>
<dbReference type="EMBL" id="CP017415">
    <property type="protein sequence ID" value="AOU97994.1"/>
    <property type="molecule type" value="Genomic_DNA"/>
</dbReference>
<gene>
    <name evidence="5" type="ORF">BI364_08465</name>
</gene>
<organism evidence="5 6">
    <name type="scientific">Acidihalobacter yilgarnensis</name>
    <dbReference type="NCBI Taxonomy" id="2819280"/>
    <lineage>
        <taxon>Bacteria</taxon>
        <taxon>Pseudomonadati</taxon>
        <taxon>Pseudomonadota</taxon>
        <taxon>Gammaproteobacteria</taxon>
        <taxon>Chromatiales</taxon>
        <taxon>Ectothiorhodospiraceae</taxon>
        <taxon>Acidihalobacter</taxon>
    </lineage>
</organism>
<evidence type="ECO:0000259" key="4">
    <source>
        <dbReference type="PROSITE" id="PS50991"/>
    </source>
</evidence>